<dbReference type="PRINTS" id="PR01356">
    <property type="entry name" value="GFGPROTEIN"/>
</dbReference>
<evidence type="ECO:0000256" key="1">
    <source>
        <dbReference type="ARBA" id="ARBA00005582"/>
    </source>
</evidence>
<accession>A0ABY7DJT7</accession>
<dbReference type="Proteomes" id="UP001164746">
    <property type="component" value="Chromosome 3"/>
</dbReference>
<dbReference type="Gene3D" id="3.90.79.10">
    <property type="entry name" value="Nucleoside Triphosphate Pyrophosphohydrolase"/>
    <property type="match status" value="1"/>
</dbReference>
<evidence type="ECO:0000313" key="4">
    <source>
        <dbReference type="EMBL" id="WAQ97977.1"/>
    </source>
</evidence>
<dbReference type="PROSITE" id="PS00893">
    <property type="entry name" value="NUDIX_BOX"/>
    <property type="match status" value="1"/>
</dbReference>
<evidence type="ECO:0000256" key="2">
    <source>
        <dbReference type="ARBA" id="ARBA00022801"/>
    </source>
</evidence>
<dbReference type="InterPro" id="IPR040618">
    <property type="entry name" value="Pre-Nudix"/>
</dbReference>
<dbReference type="PROSITE" id="PS51462">
    <property type="entry name" value="NUDIX"/>
    <property type="match status" value="1"/>
</dbReference>
<dbReference type="PANTHER" id="PTHR13994:SF46">
    <property type="entry name" value="NUCLEOSIDE DIPHOSPHATE-LINKED MOIETY X MOTIF 6"/>
    <property type="match status" value="1"/>
</dbReference>
<dbReference type="InterPro" id="IPR020084">
    <property type="entry name" value="NUDIX_hydrolase_CS"/>
</dbReference>
<keyword evidence="2" id="KW-0378">Hydrolase</keyword>
<dbReference type="SUPFAM" id="SSF55811">
    <property type="entry name" value="Nudix"/>
    <property type="match status" value="1"/>
</dbReference>
<keyword evidence="5" id="KW-1185">Reference proteome</keyword>
<protein>
    <submittedName>
        <fullName evidence="4">NUDT6-like protein</fullName>
    </submittedName>
</protein>
<gene>
    <name evidence="4" type="ORF">MAR_022350</name>
</gene>
<name>A0ABY7DJT7_MYAAR</name>
<dbReference type="Gene3D" id="3.40.630.30">
    <property type="match status" value="1"/>
</dbReference>
<dbReference type="PANTHER" id="PTHR13994">
    <property type="entry name" value="NUDIX HYDROLASE RELATED"/>
    <property type="match status" value="1"/>
</dbReference>
<reference evidence="4" key="1">
    <citation type="submission" date="2022-11" db="EMBL/GenBank/DDBJ databases">
        <title>Centuries of genome instability and evolution in soft-shell clam transmissible cancer (bioRxiv).</title>
        <authorList>
            <person name="Hart S.F.M."/>
            <person name="Yonemitsu M.A."/>
            <person name="Giersch R.M."/>
            <person name="Beal B.F."/>
            <person name="Arriagada G."/>
            <person name="Davis B.W."/>
            <person name="Ostrander E.A."/>
            <person name="Goff S.P."/>
            <person name="Metzger M.J."/>
        </authorList>
    </citation>
    <scope>NUCLEOTIDE SEQUENCE</scope>
    <source>
        <strain evidence="4">MELC-2E11</strain>
        <tissue evidence="4">Siphon/mantle</tissue>
    </source>
</reference>
<organism evidence="4 5">
    <name type="scientific">Mya arenaria</name>
    <name type="common">Soft-shell clam</name>
    <dbReference type="NCBI Taxonomy" id="6604"/>
    <lineage>
        <taxon>Eukaryota</taxon>
        <taxon>Metazoa</taxon>
        <taxon>Spiralia</taxon>
        <taxon>Lophotrochozoa</taxon>
        <taxon>Mollusca</taxon>
        <taxon>Bivalvia</taxon>
        <taxon>Autobranchia</taxon>
        <taxon>Heteroconchia</taxon>
        <taxon>Euheterodonta</taxon>
        <taxon>Imparidentia</taxon>
        <taxon>Neoheterodontei</taxon>
        <taxon>Myida</taxon>
        <taxon>Myoidea</taxon>
        <taxon>Myidae</taxon>
        <taxon>Mya</taxon>
    </lineage>
</organism>
<sequence>MRLPCWTLWKHLNRTRVESVIKVRKLTTLEGTVDRYSGVTVDVQVQISSDTSQDKFGDILKASVKKWRTEGTAVAWLKVPIHCSRFIEAAAKEGFCFHHAEGDFCLLKLWMTGGVDATPRFATHQLGVCGVVLREDTQELLVIQERKTQFSQMWKFPGGLADLGENIGDAAVRETLEETGVKTGMHEHSSAFGRSDMYVVCRLLPVSYDIVPCDREVLRCRWMPITELRDHIKTASMTHRMTTLILHGLKHGFDELDIVDERMKSVNKGQHFTLFHRKLQIL</sequence>
<evidence type="ECO:0000313" key="5">
    <source>
        <dbReference type="Proteomes" id="UP001164746"/>
    </source>
</evidence>
<dbReference type="EMBL" id="CP111014">
    <property type="protein sequence ID" value="WAQ97977.1"/>
    <property type="molecule type" value="Genomic_DNA"/>
</dbReference>
<dbReference type="InterPro" id="IPR015797">
    <property type="entry name" value="NUDIX_hydrolase-like_dom_sf"/>
</dbReference>
<feature type="domain" description="Nudix hydrolase" evidence="3">
    <location>
        <begin position="123"/>
        <end position="247"/>
    </location>
</feature>
<dbReference type="CDD" id="cd04670">
    <property type="entry name" value="NUDIX_ASFGF2_Nudt6"/>
    <property type="match status" value="1"/>
</dbReference>
<dbReference type="InterPro" id="IPR000086">
    <property type="entry name" value="NUDIX_hydrolase_dom"/>
</dbReference>
<dbReference type="InterPro" id="IPR003293">
    <property type="entry name" value="Nudix_hydrolase6-like"/>
</dbReference>
<dbReference type="Pfam" id="PF00293">
    <property type="entry name" value="NUDIX"/>
    <property type="match status" value="1"/>
</dbReference>
<dbReference type="Pfam" id="PF18290">
    <property type="entry name" value="Nudix_hydro"/>
    <property type="match status" value="1"/>
</dbReference>
<evidence type="ECO:0000259" key="3">
    <source>
        <dbReference type="PROSITE" id="PS51462"/>
    </source>
</evidence>
<comment type="similarity">
    <text evidence="1">Belongs to the Nudix hydrolase family.</text>
</comment>
<proteinExistence type="inferred from homology"/>